<gene>
    <name evidence="2" type="ORF">ElyMa_002550100</name>
</gene>
<comment type="caution">
    <text evidence="2">The sequence shown here is derived from an EMBL/GenBank/DDBJ whole genome shotgun (WGS) entry which is preliminary data.</text>
</comment>
<accession>A0AAV4GXB5</accession>
<feature type="compositionally biased region" description="Basic and acidic residues" evidence="1">
    <location>
        <begin position="294"/>
        <end position="309"/>
    </location>
</feature>
<dbReference type="EMBL" id="BMAT01005247">
    <property type="protein sequence ID" value="GFR89746.1"/>
    <property type="molecule type" value="Genomic_DNA"/>
</dbReference>
<protein>
    <recommendedName>
        <fullName evidence="4">Transducer of regulated CREB activity middle domain-containing protein</fullName>
    </recommendedName>
</protein>
<evidence type="ECO:0000313" key="3">
    <source>
        <dbReference type="Proteomes" id="UP000762676"/>
    </source>
</evidence>
<evidence type="ECO:0008006" key="4">
    <source>
        <dbReference type="Google" id="ProtNLM"/>
    </source>
</evidence>
<dbReference type="AlphaFoldDB" id="A0AAV4GXB5"/>
<dbReference type="Proteomes" id="UP000762676">
    <property type="component" value="Unassembled WGS sequence"/>
</dbReference>
<keyword evidence="3" id="KW-1185">Reference proteome</keyword>
<evidence type="ECO:0000256" key="1">
    <source>
        <dbReference type="SAM" id="MobiDB-lite"/>
    </source>
</evidence>
<feature type="region of interest" description="Disordered" evidence="1">
    <location>
        <begin position="282"/>
        <end position="322"/>
    </location>
</feature>
<feature type="compositionally biased region" description="Polar residues" evidence="1">
    <location>
        <begin position="229"/>
        <end position="242"/>
    </location>
</feature>
<feature type="compositionally biased region" description="Low complexity" evidence="1">
    <location>
        <begin position="249"/>
        <end position="260"/>
    </location>
</feature>
<feature type="compositionally biased region" description="Low complexity" evidence="1">
    <location>
        <begin position="349"/>
        <end position="360"/>
    </location>
</feature>
<organism evidence="2 3">
    <name type="scientific">Elysia marginata</name>
    <dbReference type="NCBI Taxonomy" id="1093978"/>
    <lineage>
        <taxon>Eukaryota</taxon>
        <taxon>Metazoa</taxon>
        <taxon>Spiralia</taxon>
        <taxon>Lophotrochozoa</taxon>
        <taxon>Mollusca</taxon>
        <taxon>Gastropoda</taxon>
        <taxon>Heterobranchia</taxon>
        <taxon>Euthyneura</taxon>
        <taxon>Panpulmonata</taxon>
        <taxon>Sacoglossa</taxon>
        <taxon>Placobranchoidea</taxon>
        <taxon>Plakobranchidae</taxon>
        <taxon>Elysia</taxon>
    </lineage>
</organism>
<feature type="region of interest" description="Disordered" evidence="1">
    <location>
        <begin position="346"/>
        <end position="381"/>
    </location>
</feature>
<feature type="region of interest" description="Disordered" evidence="1">
    <location>
        <begin position="458"/>
        <end position="487"/>
    </location>
</feature>
<sequence length="487" mass="52820">MGPADTMSNIMHDNMAYHDALSDVLPHSHKIVFASGTPTHATNNNSNNVNIIPSHGTGTHKTNLDAVTPSSCSNNSFLSNTSGATINSSQAATSPFYQPQPGEEQEPGVVYYMQDQNGQLTATRIPQRSQGALLPEATLPAQDPRFAQHNIPSGKTPDAMHSAPAFTHQISQLSDQSSVVNPGYGPYSQAAAVQKALQHLQQQQNQLQQYQLEQNVALQHLQQQQQQQGGIHNSSLQQQQEYENPPSHPTTSQPQHSSTTRGNAVELQEMPGRSFFMEQPQHHAPTLTQQPHHQSNEHHHQQQHHHENLHPAPPTPHKASQSIFQVLSPPQPQEEHHHQPVAQPMAVRTSGGSHPSTPSTRRAAKPEDIPLTNIPNSEIQPQTFTNPIMVSTPGMASSDSEGYKDTAIGSSLSASPGVGLEAPVDLAFQPDLSHDPRPPNDLYLESIDLSSALPEVHAVSPASHRRGNNARPDVLALSPLNGKVSKV</sequence>
<name>A0AAV4GXB5_9GAST</name>
<evidence type="ECO:0000313" key="2">
    <source>
        <dbReference type="EMBL" id="GFR89746.1"/>
    </source>
</evidence>
<reference evidence="2 3" key="1">
    <citation type="journal article" date="2021" name="Elife">
        <title>Chloroplast acquisition without the gene transfer in kleptoplastic sea slugs, Plakobranchus ocellatus.</title>
        <authorList>
            <person name="Maeda T."/>
            <person name="Takahashi S."/>
            <person name="Yoshida T."/>
            <person name="Shimamura S."/>
            <person name="Takaki Y."/>
            <person name="Nagai Y."/>
            <person name="Toyoda A."/>
            <person name="Suzuki Y."/>
            <person name="Arimoto A."/>
            <person name="Ishii H."/>
            <person name="Satoh N."/>
            <person name="Nishiyama T."/>
            <person name="Hasebe M."/>
            <person name="Maruyama T."/>
            <person name="Minagawa J."/>
            <person name="Obokata J."/>
            <person name="Shigenobu S."/>
        </authorList>
    </citation>
    <scope>NUCLEOTIDE SEQUENCE [LARGE SCALE GENOMIC DNA]</scope>
</reference>
<proteinExistence type="predicted"/>
<feature type="region of interest" description="Disordered" evidence="1">
    <location>
        <begin position="223"/>
        <end position="262"/>
    </location>
</feature>